<protein>
    <submittedName>
        <fullName evidence="2">Uncharacterized protein</fullName>
    </submittedName>
</protein>
<feature type="transmembrane region" description="Helical" evidence="1">
    <location>
        <begin position="127"/>
        <end position="151"/>
    </location>
</feature>
<evidence type="ECO:0000313" key="2">
    <source>
        <dbReference type="EMBL" id="VDK51762.1"/>
    </source>
</evidence>
<evidence type="ECO:0000313" key="3">
    <source>
        <dbReference type="Proteomes" id="UP000267096"/>
    </source>
</evidence>
<gene>
    <name evidence="2" type="ORF">ASIM_LOCUS14208</name>
</gene>
<dbReference type="AlphaFoldDB" id="A0A3P6QNI9"/>
<evidence type="ECO:0000256" key="1">
    <source>
        <dbReference type="SAM" id="Phobius"/>
    </source>
</evidence>
<keyword evidence="3" id="KW-1185">Reference proteome</keyword>
<dbReference type="OrthoDB" id="5815237at2759"/>
<organism evidence="2 3">
    <name type="scientific">Anisakis simplex</name>
    <name type="common">Herring worm</name>
    <dbReference type="NCBI Taxonomy" id="6269"/>
    <lineage>
        <taxon>Eukaryota</taxon>
        <taxon>Metazoa</taxon>
        <taxon>Ecdysozoa</taxon>
        <taxon>Nematoda</taxon>
        <taxon>Chromadorea</taxon>
        <taxon>Rhabditida</taxon>
        <taxon>Spirurina</taxon>
        <taxon>Ascaridomorpha</taxon>
        <taxon>Ascaridoidea</taxon>
        <taxon>Anisakidae</taxon>
        <taxon>Anisakis</taxon>
        <taxon>Anisakis simplex complex</taxon>
    </lineage>
</organism>
<reference evidence="2 3" key="1">
    <citation type="submission" date="2018-11" db="EMBL/GenBank/DDBJ databases">
        <authorList>
            <consortium name="Pathogen Informatics"/>
        </authorList>
    </citation>
    <scope>NUCLEOTIDE SEQUENCE [LARGE SCALE GENOMIC DNA]</scope>
</reference>
<proteinExistence type="predicted"/>
<keyword evidence="1" id="KW-0472">Membrane</keyword>
<keyword evidence="1" id="KW-1133">Transmembrane helix</keyword>
<dbReference type="Proteomes" id="UP000267096">
    <property type="component" value="Unassembled WGS sequence"/>
</dbReference>
<name>A0A3P6QNI9_ANISI</name>
<dbReference type="EMBL" id="UYRR01031660">
    <property type="protein sequence ID" value="VDK51762.1"/>
    <property type="molecule type" value="Genomic_DNA"/>
</dbReference>
<sequence length="183" mass="21152">MSQSELFQYSLVELNRTFFSFKQFINSLRKGRFSCCCRLKFKRSPLKGAQCWTEWSPCTVTCHSKGMAEGYAKRWRVWNCEQELIRYVSPGNDTSAEERIAAFRSCEHEIPYCISDEDGDMTTVHNAFFLINIGLCIAFILIPNMLLSMAFTQGWPCRCREGDNTSECSVHYTRTHPPIDVDL</sequence>
<accession>A0A3P6QNI9</accession>
<keyword evidence="1" id="KW-0812">Transmembrane</keyword>